<name>A0A8K0KH05_LADFU</name>
<proteinExistence type="predicted"/>
<reference evidence="1" key="2">
    <citation type="submission" date="2017-10" db="EMBL/GenBank/DDBJ databases">
        <title>Ladona fulva Genome sequencing and assembly.</title>
        <authorList>
            <person name="Murali S."/>
            <person name="Richards S."/>
            <person name="Bandaranaike D."/>
            <person name="Bellair M."/>
            <person name="Blankenburg K."/>
            <person name="Chao H."/>
            <person name="Dinh H."/>
            <person name="Doddapaneni H."/>
            <person name="Dugan-Rocha S."/>
            <person name="Elkadiri S."/>
            <person name="Gnanaolivu R."/>
            <person name="Hernandez B."/>
            <person name="Skinner E."/>
            <person name="Javaid M."/>
            <person name="Lee S."/>
            <person name="Li M."/>
            <person name="Ming W."/>
            <person name="Munidasa M."/>
            <person name="Muniz J."/>
            <person name="Nguyen L."/>
            <person name="Hughes D."/>
            <person name="Osuji N."/>
            <person name="Pu L.-L."/>
            <person name="Puazo M."/>
            <person name="Qu C."/>
            <person name="Quiroz J."/>
            <person name="Raj R."/>
            <person name="Weissenberger G."/>
            <person name="Xin Y."/>
            <person name="Zou X."/>
            <person name="Han Y."/>
            <person name="Worley K."/>
            <person name="Muzny D."/>
            <person name="Gibbs R."/>
        </authorList>
    </citation>
    <scope>NUCLEOTIDE SEQUENCE</scope>
    <source>
        <strain evidence="1">Sampled in the wild</strain>
    </source>
</reference>
<comment type="caution">
    <text evidence="1">The sequence shown here is derived from an EMBL/GenBank/DDBJ whole genome shotgun (WGS) entry which is preliminary data.</text>
</comment>
<accession>A0A8K0KH05</accession>
<organism evidence="1 2">
    <name type="scientific">Ladona fulva</name>
    <name type="common">Scarce chaser dragonfly</name>
    <name type="synonym">Libellula fulva</name>
    <dbReference type="NCBI Taxonomy" id="123851"/>
    <lineage>
        <taxon>Eukaryota</taxon>
        <taxon>Metazoa</taxon>
        <taxon>Ecdysozoa</taxon>
        <taxon>Arthropoda</taxon>
        <taxon>Hexapoda</taxon>
        <taxon>Insecta</taxon>
        <taxon>Pterygota</taxon>
        <taxon>Palaeoptera</taxon>
        <taxon>Odonata</taxon>
        <taxon>Epiprocta</taxon>
        <taxon>Anisoptera</taxon>
        <taxon>Libelluloidea</taxon>
        <taxon>Libellulidae</taxon>
        <taxon>Ladona</taxon>
    </lineage>
</organism>
<keyword evidence="2" id="KW-1185">Reference proteome</keyword>
<dbReference type="AlphaFoldDB" id="A0A8K0KH05"/>
<dbReference type="EMBL" id="KZ308725">
    <property type="protein sequence ID" value="KAG8233535.1"/>
    <property type="molecule type" value="Genomic_DNA"/>
</dbReference>
<sequence length="106" mass="12023">MITEQRSRGFILRETLLAGGGNTLITLTPLKTLSLDLTRMMIELLNLQHQQNAEQCQQIEKLIGETISASISSSSATIPIFMPFDPLSELWKDYWAQSQMFHMLIP</sequence>
<reference evidence="1" key="1">
    <citation type="submission" date="2013-04" db="EMBL/GenBank/DDBJ databases">
        <authorList>
            <person name="Qu J."/>
            <person name="Murali S.C."/>
            <person name="Bandaranaike D."/>
            <person name="Bellair M."/>
            <person name="Blankenburg K."/>
            <person name="Chao H."/>
            <person name="Dinh H."/>
            <person name="Doddapaneni H."/>
            <person name="Downs B."/>
            <person name="Dugan-Rocha S."/>
            <person name="Elkadiri S."/>
            <person name="Gnanaolivu R.D."/>
            <person name="Hernandez B."/>
            <person name="Javaid M."/>
            <person name="Jayaseelan J.C."/>
            <person name="Lee S."/>
            <person name="Li M."/>
            <person name="Ming W."/>
            <person name="Munidasa M."/>
            <person name="Muniz J."/>
            <person name="Nguyen L."/>
            <person name="Ongeri F."/>
            <person name="Osuji N."/>
            <person name="Pu L.-L."/>
            <person name="Puazo M."/>
            <person name="Qu C."/>
            <person name="Quiroz J."/>
            <person name="Raj R."/>
            <person name="Weissenberger G."/>
            <person name="Xin Y."/>
            <person name="Zou X."/>
            <person name="Han Y."/>
            <person name="Richards S."/>
            <person name="Worley K."/>
            <person name="Muzny D."/>
            <person name="Gibbs R."/>
        </authorList>
    </citation>
    <scope>NUCLEOTIDE SEQUENCE</scope>
    <source>
        <strain evidence="1">Sampled in the wild</strain>
    </source>
</reference>
<protein>
    <submittedName>
        <fullName evidence="1">Uncharacterized protein</fullName>
    </submittedName>
</protein>
<dbReference type="Proteomes" id="UP000792457">
    <property type="component" value="Unassembled WGS sequence"/>
</dbReference>
<gene>
    <name evidence="1" type="ORF">J437_LFUL013551</name>
</gene>
<evidence type="ECO:0000313" key="2">
    <source>
        <dbReference type="Proteomes" id="UP000792457"/>
    </source>
</evidence>
<evidence type="ECO:0000313" key="1">
    <source>
        <dbReference type="EMBL" id="KAG8233535.1"/>
    </source>
</evidence>